<protein>
    <submittedName>
        <fullName evidence="1">Uncharacterized protein</fullName>
    </submittedName>
</protein>
<proteinExistence type="predicted"/>
<name>A0ABS3PZS2_9FLAO</name>
<dbReference type="EMBL" id="JAGDYP010000008">
    <property type="protein sequence ID" value="MBO1884848.1"/>
    <property type="molecule type" value="Genomic_DNA"/>
</dbReference>
<reference evidence="1 2" key="1">
    <citation type="submission" date="2021-03" db="EMBL/GenBank/DDBJ databases">
        <title>Isolation and description of Capnocytophaga bilenii sp. nov., a novel Capnocytophaga species, isolated from a gingivitis subject.</title>
        <authorList>
            <person name="Antezack A."/>
            <person name="Monnet-Corti V."/>
            <person name="La Scola B."/>
        </authorList>
    </citation>
    <scope>NUCLEOTIDE SEQUENCE [LARGE SCALE GENOMIC DNA]</scope>
    <source>
        <strain evidence="1 2">Marseille-Q4570</strain>
    </source>
</reference>
<dbReference type="RefSeq" id="WP_208059262.1">
    <property type="nucleotide sequence ID" value="NZ_CAUQMC010000012.1"/>
</dbReference>
<sequence length="49" mass="5745">MKQQYLNKLAQLDEKVLERLSSLVDNKTAISYFSSDILWIGVKKFLKIK</sequence>
<gene>
    <name evidence="1" type="ORF">J4N46_10600</name>
</gene>
<organism evidence="1 2">
    <name type="scientific">Capnocytophaga bilenii</name>
    <dbReference type="NCBI Taxonomy" id="2819369"/>
    <lineage>
        <taxon>Bacteria</taxon>
        <taxon>Pseudomonadati</taxon>
        <taxon>Bacteroidota</taxon>
        <taxon>Flavobacteriia</taxon>
        <taxon>Flavobacteriales</taxon>
        <taxon>Flavobacteriaceae</taxon>
        <taxon>Capnocytophaga</taxon>
    </lineage>
</organism>
<dbReference type="Proteomes" id="UP000681610">
    <property type="component" value="Unassembled WGS sequence"/>
</dbReference>
<evidence type="ECO:0000313" key="1">
    <source>
        <dbReference type="EMBL" id="MBO1884848.1"/>
    </source>
</evidence>
<evidence type="ECO:0000313" key="2">
    <source>
        <dbReference type="Proteomes" id="UP000681610"/>
    </source>
</evidence>
<keyword evidence="2" id="KW-1185">Reference proteome</keyword>
<accession>A0ABS3PZS2</accession>
<comment type="caution">
    <text evidence="1">The sequence shown here is derived from an EMBL/GenBank/DDBJ whole genome shotgun (WGS) entry which is preliminary data.</text>
</comment>